<dbReference type="AlphaFoldDB" id="A0AAD7I825"/>
<proteinExistence type="predicted"/>
<dbReference type="EMBL" id="JARJLG010000149">
    <property type="protein sequence ID" value="KAJ7736344.1"/>
    <property type="molecule type" value="Genomic_DNA"/>
</dbReference>
<keyword evidence="2" id="KW-1185">Reference proteome</keyword>
<organism evidence="1 2">
    <name type="scientific">Mycena maculata</name>
    <dbReference type="NCBI Taxonomy" id="230809"/>
    <lineage>
        <taxon>Eukaryota</taxon>
        <taxon>Fungi</taxon>
        <taxon>Dikarya</taxon>
        <taxon>Basidiomycota</taxon>
        <taxon>Agaricomycotina</taxon>
        <taxon>Agaricomycetes</taxon>
        <taxon>Agaricomycetidae</taxon>
        <taxon>Agaricales</taxon>
        <taxon>Marasmiineae</taxon>
        <taxon>Mycenaceae</taxon>
        <taxon>Mycena</taxon>
    </lineage>
</organism>
<reference evidence="1" key="1">
    <citation type="submission" date="2023-03" db="EMBL/GenBank/DDBJ databases">
        <title>Massive genome expansion in bonnet fungi (Mycena s.s.) driven by repeated elements and novel gene families across ecological guilds.</title>
        <authorList>
            <consortium name="Lawrence Berkeley National Laboratory"/>
            <person name="Harder C.B."/>
            <person name="Miyauchi S."/>
            <person name="Viragh M."/>
            <person name="Kuo A."/>
            <person name="Thoen E."/>
            <person name="Andreopoulos B."/>
            <person name="Lu D."/>
            <person name="Skrede I."/>
            <person name="Drula E."/>
            <person name="Henrissat B."/>
            <person name="Morin E."/>
            <person name="Kohler A."/>
            <person name="Barry K."/>
            <person name="LaButti K."/>
            <person name="Morin E."/>
            <person name="Salamov A."/>
            <person name="Lipzen A."/>
            <person name="Mereny Z."/>
            <person name="Hegedus B."/>
            <person name="Baldrian P."/>
            <person name="Stursova M."/>
            <person name="Weitz H."/>
            <person name="Taylor A."/>
            <person name="Grigoriev I.V."/>
            <person name="Nagy L.G."/>
            <person name="Martin F."/>
            <person name="Kauserud H."/>
        </authorList>
    </citation>
    <scope>NUCLEOTIDE SEQUENCE</scope>
    <source>
        <strain evidence="1">CBHHK188m</strain>
    </source>
</reference>
<comment type="caution">
    <text evidence="1">The sequence shown here is derived from an EMBL/GenBank/DDBJ whole genome shotgun (WGS) entry which is preliminary data.</text>
</comment>
<name>A0AAD7I825_9AGAR</name>
<protein>
    <submittedName>
        <fullName evidence="1">Uncharacterized protein</fullName>
    </submittedName>
</protein>
<dbReference type="Proteomes" id="UP001215280">
    <property type="component" value="Unassembled WGS sequence"/>
</dbReference>
<accession>A0AAD7I825</accession>
<evidence type="ECO:0000313" key="1">
    <source>
        <dbReference type="EMBL" id="KAJ7736344.1"/>
    </source>
</evidence>
<gene>
    <name evidence="1" type="ORF">DFH07DRAFT_779690</name>
</gene>
<evidence type="ECO:0000313" key="2">
    <source>
        <dbReference type="Proteomes" id="UP001215280"/>
    </source>
</evidence>
<sequence length="179" mass="20385">MPLSECSEPAVSHPISDYDAVTGWGTVLELKRRMAKVYPNGAPIKCFAQWHTYYSIDVITDHDLGFTKVKKFSTGPPLRPPVAPLNSANTVDGNANLGASSLLTISNKHQLTHLTQQHENERKWPRREDLLDRNWRYELPLPPPLWNCDMKSLLLQRHLHEDKPLKRPVIRTGAISLCF</sequence>